<evidence type="ECO:0000313" key="5">
    <source>
        <dbReference type="Proteomes" id="UP001600894"/>
    </source>
</evidence>
<feature type="repeat" description="Cell wall-binding" evidence="2">
    <location>
        <begin position="281"/>
        <end position="300"/>
    </location>
</feature>
<feature type="chain" id="PRO_5045549755" description="N-acetylmuramoyl-L-alanine amidase family protein" evidence="3">
    <location>
        <begin position="23"/>
        <end position="458"/>
    </location>
</feature>
<evidence type="ECO:0000313" key="4">
    <source>
        <dbReference type="EMBL" id="GAA6268553.1"/>
    </source>
</evidence>
<dbReference type="Gene3D" id="2.20.120.10">
    <property type="entry name" value="Multimodular pneumococcal cell wall endolysin, domain 3"/>
    <property type="match status" value="1"/>
</dbReference>
<comment type="caution">
    <text evidence="4">The sequence shown here is derived from an EMBL/GenBank/DDBJ whole genome shotgun (WGS) entry which is preliminary data.</text>
</comment>
<evidence type="ECO:0008006" key="6">
    <source>
        <dbReference type="Google" id="ProtNLM"/>
    </source>
</evidence>
<organism evidence="4 5">
    <name type="scientific">Enterocloster alcoholdehydrogenati</name>
    <dbReference type="NCBI Taxonomy" id="2547410"/>
    <lineage>
        <taxon>Bacteria</taxon>
        <taxon>Bacillati</taxon>
        <taxon>Bacillota</taxon>
        <taxon>Clostridia</taxon>
        <taxon>Lachnospirales</taxon>
        <taxon>Lachnospiraceae</taxon>
        <taxon>Enterocloster</taxon>
    </lineage>
</organism>
<accession>A0ABQ0AX14</accession>
<evidence type="ECO:0000256" key="3">
    <source>
        <dbReference type="SAM" id="SignalP"/>
    </source>
</evidence>
<dbReference type="Pfam" id="PF19127">
    <property type="entry name" value="Choline_bind_3"/>
    <property type="match status" value="3"/>
</dbReference>
<dbReference type="EMBL" id="BAABXL010000001">
    <property type="protein sequence ID" value="GAA6268553.1"/>
    <property type="molecule type" value="Genomic_DNA"/>
</dbReference>
<sequence length="458" mass="51526">MFFLAASMGLSVHTASPVAVFAATKPINTVSIKVTSKLEPGVKLPKIQIGGTPDTGGVSVSGSGSKYSVTEAEWVDKSGDELKAAEEPQMRVTLEPEDVSEDYFPASYKSSSVKISGGTFVSARRDGDNLIVTLRVKGVKGDFGQPEEAYWNENNLGEARWEKPDNASGYYEVQLYRDSKQVYRVAQTSSLQYNFYPYMTKAGEYTFKVRSIPVTAEQKQYGGNSDWTESGELTITDRYVSDGKGQQNENAAVRPGTTQPTGWVKEGDGWIYRLPDGQLCREEWYCVNDQWYYFDGTGHMQTGWRQEGANWYYLYSNGAMAVGWSKIGGVWYYFYPLTENGHTKGVMAGPGWQVIGPYYYYFNSDGSMYKGWLNQNGNWYYLNTVENSLEGAMFTGWLNRDGNTYFTDANGVMVQGWMQIDGNWYYFMPGSGVMARDTYINSFYLDSDGIWRQEGNRG</sequence>
<feature type="signal peptide" evidence="3">
    <location>
        <begin position="1"/>
        <end position="22"/>
    </location>
</feature>
<gene>
    <name evidence="4" type="ORF">F130042H8_16130</name>
</gene>
<evidence type="ECO:0000256" key="1">
    <source>
        <dbReference type="ARBA" id="ARBA00022737"/>
    </source>
</evidence>
<proteinExistence type="predicted"/>
<dbReference type="Pfam" id="PF01473">
    <property type="entry name" value="Choline_bind_1"/>
    <property type="match status" value="2"/>
</dbReference>
<dbReference type="SUPFAM" id="SSF69360">
    <property type="entry name" value="Cell wall binding repeat"/>
    <property type="match status" value="1"/>
</dbReference>
<keyword evidence="3" id="KW-0732">Signal</keyword>
<evidence type="ECO:0000256" key="2">
    <source>
        <dbReference type="PROSITE-ProRule" id="PRU00591"/>
    </source>
</evidence>
<feature type="repeat" description="Cell wall-binding" evidence="2">
    <location>
        <begin position="301"/>
        <end position="320"/>
    </location>
</feature>
<name>A0ABQ0AX14_9FIRM</name>
<keyword evidence="5" id="KW-1185">Reference proteome</keyword>
<keyword evidence="1" id="KW-0677">Repeat</keyword>
<reference evidence="4 5" key="1">
    <citation type="submission" date="2024-04" db="EMBL/GenBank/DDBJ databases">
        <title>Defined microbial consortia suppress multidrug-resistant proinflammatory Enterobacteriaceae via ecological control.</title>
        <authorList>
            <person name="Furuichi M."/>
            <person name="Kawaguchi T."/>
            <person name="Pust M."/>
            <person name="Yasuma K."/>
            <person name="Plichta D."/>
            <person name="Hasegawa N."/>
            <person name="Ohya T."/>
            <person name="Bhattarai S."/>
            <person name="Sasajima S."/>
            <person name="Aoto Y."/>
            <person name="Tuganbaev T."/>
            <person name="Yaginuma M."/>
            <person name="Ueda M."/>
            <person name="Okahashi N."/>
            <person name="Amafuji K."/>
            <person name="Kiridooshi Y."/>
            <person name="Sugita K."/>
            <person name="Strazar M."/>
            <person name="Skelly A."/>
            <person name="Suda W."/>
            <person name="Hattori M."/>
            <person name="Nakamoto N."/>
            <person name="Caballero S."/>
            <person name="Norman J."/>
            <person name="Olle B."/>
            <person name="Tanoue T."/>
            <person name="Arita M."/>
            <person name="Bucci V."/>
            <person name="Atarashi K."/>
            <person name="Xavier R."/>
            <person name="Honda K."/>
        </authorList>
    </citation>
    <scope>NUCLEOTIDE SEQUENCE [LARGE SCALE GENOMIC DNA]</scope>
    <source>
        <strain evidence="5">f13</strain>
    </source>
</reference>
<dbReference type="Gene3D" id="2.10.270.10">
    <property type="entry name" value="Cholin Binding"/>
    <property type="match status" value="3"/>
</dbReference>
<dbReference type="PROSITE" id="PS51170">
    <property type="entry name" value="CW"/>
    <property type="match status" value="2"/>
</dbReference>
<dbReference type="Proteomes" id="UP001600894">
    <property type="component" value="Unassembled WGS sequence"/>
</dbReference>
<dbReference type="InterPro" id="IPR018337">
    <property type="entry name" value="Cell_wall/Cho-bd_repeat"/>
</dbReference>
<protein>
    <recommendedName>
        <fullName evidence="6">N-acetylmuramoyl-L-alanine amidase family protein</fullName>
    </recommendedName>
</protein>